<keyword evidence="2" id="KW-1185">Reference proteome</keyword>
<organism evidence="1 2">
    <name type="scientific">Actinoplanes subglobosus</name>
    <dbReference type="NCBI Taxonomy" id="1547892"/>
    <lineage>
        <taxon>Bacteria</taxon>
        <taxon>Bacillati</taxon>
        <taxon>Actinomycetota</taxon>
        <taxon>Actinomycetes</taxon>
        <taxon>Micromonosporales</taxon>
        <taxon>Micromonosporaceae</taxon>
        <taxon>Actinoplanes</taxon>
    </lineage>
</organism>
<evidence type="ECO:0000313" key="2">
    <source>
        <dbReference type="Proteomes" id="UP001595867"/>
    </source>
</evidence>
<gene>
    <name evidence="1" type="ORF">ACFO0C_16545</name>
</gene>
<dbReference type="EMBL" id="JBHSBL010000015">
    <property type="protein sequence ID" value="MFC4066546.1"/>
    <property type="molecule type" value="Genomic_DNA"/>
</dbReference>
<reference evidence="2" key="1">
    <citation type="journal article" date="2019" name="Int. J. Syst. Evol. Microbiol.">
        <title>The Global Catalogue of Microorganisms (GCM) 10K type strain sequencing project: providing services to taxonomists for standard genome sequencing and annotation.</title>
        <authorList>
            <consortium name="The Broad Institute Genomics Platform"/>
            <consortium name="The Broad Institute Genome Sequencing Center for Infectious Disease"/>
            <person name="Wu L."/>
            <person name="Ma J."/>
        </authorList>
    </citation>
    <scope>NUCLEOTIDE SEQUENCE [LARGE SCALE GENOMIC DNA]</scope>
    <source>
        <strain evidence="2">TBRC 5832</strain>
    </source>
</reference>
<sequence length="78" mass="8948">MAGWLREWLRAWRTERLTLESPLPLPLVRERLIEGRMSYLRASFTPGAGGYRVVGRVGERWVSLVAARAGVRNSWRPA</sequence>
<accession>A0ABV8IRC8</accession>
<name>A0ABV8IRC8_9ACTN</name>
<proteinExistence type="predicted"/>
<protein>
    <submittedName>
        <fullName evidence="1">Uncharacterized protein</fullName>
    </submittedName>
</protein>
<evidence type="ECO:0000313" key="1">
    <source>
        <dbReference type="EMBL" id="MFC4066546.1"/>
    </source>
</evidence>
<comment type="caution">
    <text evidence="1">The sequence shown here is derived from an EMBL/GenBank/DDBJ whole genome shotgun (WGS) entry which is preliminary data.</text>
</comment>
<dbReference type="RefSeq" id="WP_378067511.1">
    <property type="nucleotide sequence ID" value="NZ_JBHSBL010000015.1"/>
</dbReference>
<dbReference type="Proteomes" id="UP001595867">
    <property type="component" value="Unassembled WGS sequence"/>
</dbReference>